<dbReference type="InterPro" id="IPR037151">
    <property type="entry name" value="AlkB-like_sf"/>
</dbReference>
<proteinExistence type="predicted"/>
<protein>
    <recommendedName>
        <fullName evidence="4">Fe2OG dioxygenase domain-containing protein</fullName>
    </recommendedName>
</protein>
<dbReference type="Proteomes" id="UP000298663">
    <property type="component" value="Unassembled WGS sequence"/>
</dbReference>
<dbReference type="FunFam" id="2.60.120.590:FF:000019">
    <property type="entry name" value="DNA N6-methyl adenine demethylase"/>
    <property type="match status" value="1"/>
</dbReference>
<evidence type="ECO:0000313" key="2">
    <source>
        <dbReference type="EMBL" id="TKR67378.1"/>
    </source>
</evidence>
<dbReference type="GO" id="GO:0070988">
    <property type="term" value="P:demethylation"/>
    <property type="evidence" value="ECO:0007669"/>
    <property type="project" value="InterPro"/>
</dbReference>
<accession>A0A4U5ME02</accession>
<dbReference type="Gene3D" id="2.60.120.590">
    <property type="entry name" value="Alpha-ketoglutarate-dependent dioxygenase AlkB-like"/>
    <property type="match status" value="1"/>
</dbReference>
<evidence type="ECO:0000256" key="1">
    <source>
        <dbReference type="ARBA" id="ARBA00001954"/>
    </source>
</evidence>
<name>A0A4U5ME02_STECR</name>
<evidence type="ECO:0008006" key="4">
    <source>
        <dbReference type="Google" id="ProtNLM"/>
    </source>
</evidence>
<sequence length="293" mass="33294">MASEASTVQPSCGCKGIRFCSSCIHTERVKKLRTEECPYSTFTTFVFSRSRGCAVRFNGLGSSANLEEISEATSQVANVKEGDETIAINGLLLVEDFLSAKKRRNLSKPSTRRIGFCPSQGEGSRFDYGPQVNFKHKKVKMTRFVGMPDYADLVLNKMSHISSTKLGSYQPFELCNLEYDDDRMSAIEMHQDDMWIWGNRLISLNLINGSVMTLVNETEKRLLYVLMTRRSLLCMADDARYQWKHGVYAKHIRGRRIALTMREPAPAFQEGGELYEKFGKELIRLGNVRLPCR</sequence>
<gene>
    <name evidence="2" type="ORF">L596_023539</name>
</gene>
<dbReference type="SUPFAM" id="SSF51197">
    <property type="entry name" value="Clavaminate synthase-like"/>
    <property type="match status" value="1"/>
</dbReference>
<comment type="cofactor">
    <cofactor evidence="1">
        <name>Fe(2+)</name>
        <dbReference type="ChEBI" id="CHEBI:29033"/>
    </cofactor>
</comment>
<reference evidence="2 3" key="2">
    <citation type="journal article" date="2019" name="G3 (Bethesda)">
        <title>Hybrid Assembly of the Genome of the Entomopathogenic Nematode Steinernema carpocapsae Identifies the X-Chromosome.</title>
        <authorList>
            <person name="Serra L."/>
            <person name="Macchietto M."/>
            <person name="Macias-Munoz A."/>
            <person name="McGill C.J."/>
            <person name="Rodriguez I.M."/>
            <person name="Rodriguez B."/>
            <person name="Murad R."/>
            <person name="Mortazavi A."/>
        </authorList>
    </citation>
    <scope>NUCLEOTIDE SEQUENCE [LARGE SCALE GENOMIC DNA]</scope>
    <source>
        <strain evidence="2 3">ALL</strain>
    </source>
</reference>
<dbReference type="EMBL" id="AZBU02000008">
    <property type="protein sequence ID" value="TKR67378.1"/>
    <property type="molecule type" value="Genomic_DNA"/>
</dbReference>
<dbReference type="OrthoDB" id="442860at2759"/>
<evidence type="ECO:0000313" key="3">
    <source>
        <dbReference type="Proteomes" id="UP000298663"/>
    </source>
</evidence>
<dbReference type="STRING" id="34508.A0A4U5ME02"/>
<dbReference type="GO" id="GO:0032451">
    <property type="term" value="F:demethylase activity"/>
    <property type="evidence" value="ECO:0007669"/>
    <property type="project" value="TreeGrafter"/>
</dbReference>
<comment type="caution">
    <text evidence="2">The sequence shown here is derived from an EMBL/GenBank/DDBJ whole genome shotgun (WGS) entry which is preliminary data.</text>
</comment>
<keyword evidence="3" id="KW-1185">Reference proteome</keyword>
<dbReference type="GO" id="GO:0016491">
    <property type="term" value="F:oxidoreductase activity"/>
    <property type="evidence" value="ECO:0007669"/>
    <property type="project" value="TreeGrafter"/>
</dbReference>
<dbReference type="PANTHER" id="PTHR12463">
    <property type="entry name" value="OXYGENASE-RELATED"/>
    <property type="match status" value="1"/>
</dbReference>
<reference evidence="2 3" key="1">
    <citation type="journal article" date="2015" name="Genome Biol.">
        <title>Comparative genomics of Steinernema reveals deeply conserved gene regulatory networks.</title>
        <authorList>
            <person name="Dillman A.R."/>
            <person name="Macchietto M."/>
            <person name="Porter C.F."/>
            <person name="Rogers A."/>
            <person name="Williams B."/>
            <person name="Antoshechkin I."/>
            <person name="Lee M.M."/>
            <person name="Goodwin Z."/>
            <person name="Lu X."/>
            <person name="Lewis E.E."/>
            <person name="Goodrich-Blair H."/>
            <person name="Stock S.P."/>
            <person name="Adams B.J."/>
            <person name="Sternberg P.W."/>
            <person name="Mortazavi A."/>
        </authorList>
    </citation>
    <scope>NUCLEOTIDE SEQUENCE [LARGE SCALE GENOMIC DNA]</scope>
    <source>
        <strain evidence="2 3">ALL</strain>
    </source>
</reference>
<dbReference type="InterPro" id="IPR032857">
    <property type="entry name" value="ALKBH4"/>
</dbReference>
<dbReference type="PANTHER" id="PTHR12463:SF0">
    <property type="entry name" value="ALPHA-KETOGLUTARATE-DEPENDENT DIOXYGENASE ALKB HOMOLOG 4"/>
    <property type="match status" value="1"/>
</dbReference>
<dbReference type="AlphaFoldDB" id="A0A4U5ME02"/>
<organism evidence="2 3">
    <name type="scientific">Steinernema carpocapsae</name>
    <name type="common">Entomopathogenic nematode</name>
    <dbReference type="NCBI Taxonomy" id="34508"/>
    <lineage>
        <taxon>Eukaryota</taxon>
        <taxon>Metazoa</taxon>
        <taxon>Ecdysozoa</taxon>
        <taxon>Nematoda</taxon>
        <taxon>Chromadorea</taxon>
        <taxon>Rhabditida</taxon>
        <taxon>Tylenchina</taxon>
        <taxon>Panagrolaimomorpha</taxon>
        <taxon>Strongyloidoidea</taxon>
        <taxon>Steinernematidae</taxon>
        <taxon>Steinernema</taxon>
    </lineage>
</organism>